<dbReference type="AlphaFoldDB" id="A0A074MAG5"/>
<gene>
    <name evidence="1" type="ORF">EH31_03770</name>
</gene>
<dbReference type="eggNOG" id="ENOG5030VS2">
    <property type="taxonomic scope" value="Bacteria"/>
</dbReference>
<proteinExistence type="predicted"/>
<dbReference type="EMBL" id="JMIW01000001">
    <property type="protein sequence ID" value="KEO91801.1"/>
    <property type="molecule type" value="Genomic_DNA"/>
</dbReference>
<evidence type="ECO:0000313" key="1">
    <source>
        <dbReference type="EMBL" id="KEO91801.1"/>
    </source>
</evidence>
<name>A0A074MAG5_ERYLO</name>
<protein>
    <submittedName>
        <fullName evidence="1">Uncharacterized protein</fullName>
    </submittedName>
</protein>
<dbReference type="Proteomes" id="UP000027647">
    <property type="component" value="Unassembled WGS sequence"/>
</dbReference>
<comment type="caution">
    <text evidence="1">The sequence shown here is derived from an EMBL/GenBank/DDBJ whole genome shotgun (WGS) entry which is preliminary data.</text>
</comment>
<evidence type="ECO:0000313" key="2">
    <source>
        <dbReference type="Proteomes" id="UP000027647"/>
    </source>
</evidence>
<keyword evidence="2" id="KW-1185">Reference proteome</keyword>
<organism evidence="1 2">
    <name type="scientific">Erythrobacter longus</name>
    <dbReference type="NCBI Taxonomy" id="1044"/>
    <lineage>
        <taxon>Bacteria</taxon>
        <taxon>Pseudomonadati</taxon>
        <taxon>Pseudomonadota</taxon>
        <taxon>Alphaproteobacteria</taxon>
        <taxon>Sphingomonadales</taxon>
        <taxon>Erythrobacteraceae</taxon>
        <taxon>Erythrobacter/Porphyrobacter group</taxon>
        <taxon>Erythrobacter</taxon>
    </lineage>
</organism>
<sequence>MAVSISLMGCVSTASPKTSAQGVNDLGREARAIARGRGYAGSQVFNGGVLDERQTGELRYTLKGGERTIAIGLCDKQCKDIDLGVYDESGNEIASDRQEDAIPILELAPEEDGLAVFRVKMIRCDLEPCRYGIGVYQE</sequence>
<dbReference type="STRING" id="1044.EH31_03770"/>
<accession>A0A074MAG5</accession>
<reference evidence="1 2" key="1">
    <citation type="submission" date="2014-04" db="EMBL/GenBank/DDBJ databases">
        <title>A comprehensive comparison of genomes of Erythrobacter spp. strains.</title>
        <authorList>
            <person name="Zheng Q."/>
        </authorList>
    </citation>
    <scope>NUCLEOTIDE SEQUENCE [LARGE SCALE GENOMIC DNA]</scope>
    <source>
        <strain evidence="1 2">DSM 6997</strain>
    </source>
</reference>